<evidence type="ECO:0000256" key="3">
    <source>
        <dbReference type="ARBA" id="ARBA00023004"/>
    </source>
</evidence>
<evidence type="ECO:0000256" key="1">
    <source>
        <dbReference type="ARBA" id="ARBA00022691"/>
    </source>
</evidence>
<dbReference type="Gene3D" id="3.20.20.70">
    <property type="entry name" value="Aldolase class I"/>
    <property type="match status" value="1"/>
</dbReference>
<name>A0ABV6BZ90_9ACTN</name>
<dbReference type="SUPFAM" id="SSF102114">
    <property type="entry name" value="Radical SAM enzymes"/>
    <property type="match status" value="1"/>
</dbReference>
<evidence type="ECO:0000256" key="4">
    <source>
        <dbReference type="ARBA" id="ARBA00023014"/>
    </source>
</evidence>
<evidence type="ECO:0000259" key="5">
    <source>
        <dbReference type="PROSITE" id="PS51918"/>
    </source>
</evidence>
<dbReference type="InterPro" id="IPR058240">
    <property type="entry name" value="rSAM_sf"/>
</dbReference>
<dbReference type="PROSITE" id="PS51918">
    <property type="entry name" value="RADICAL_SAM"/>
    <property type="match status" value="1"/>
</dbReference>
<sequence>MSGLGRTTGAGPAGRPIHFYAPGLKRWQSAEWQPTNPRRFLPVSVTGGSCALQCDHCQAKVLEGMVSVRAGRDLYEVARALHQRGTQGILLSGGSGRNGAVPLERHLRLVPRIRAELGMRVVVHCGVATPGLARALADAGVDGVMVDLIGARETLQDVYHLDLGPEDVDRALGLLCDAGLRVIPHIVLGLHYGRFLGEQRALAMAVERAVGTLILVVLVPLVGTPMADCAPPEPTEVTAFFETARDALPTATVNLGCARPMGRLKRTLDEAAVDLGLDGIAYPAEGMVAYARSRGRSVELHEWCCSMTWEEEPLPLPADAVPLGLPVRRPVAEVGAR</sequence>
<dbReference type="PANTHER" id="PTHR43288">
    <property type="entry name" value="BIOTIN SYNTHASE-RELATED PROTEIN, RADICAL SAM SUPERFAMILY"/>
    <property type="match status" value="1"/>
</dbReference>
<evidence type="ECO:0000313" key="6">
    <source>
        <dbReference type="EMBL" id="MFC0080739.1"/>
    </source>
</evidence>
<comment type="caution">
    <text evidence="6">The sequence shown here is derived from an EMBL/GenBank/DDBJ whole genome shotgun (WGS) entry which is preliminary data.</text>
</comment>
<evidence type="ECO:0000313" key="7">
    <source>
        <dbReference type="Proteomes" id="UP001589788"/>
    </source>
</evidence>
<dbReference type="SMART" id="SM00729">
    <property type="entry name" value="Elp3"/>
    <property type="match status" value="1"/>
</dbReference>
<proteinExistence type="predicted"/>
<dbReference type="InterPro" id="IPR007197">
    <property type="entry name" value="rSAM"/>
</dbReference>
<keyword evidence="4" id="KW-0411">Iron-sulfur</keyword>
<keyword evidence="7" id="KW-1185">Reference proteome</keyword>
<gene>
    <name evidence="6" type="ORF">ACFFRE_01025</name>
</gene>
<keyword evidence="3" id="KW-0408">Iron</keyword>
<keyword evidence="2" id="KW-0479">Metal-binding</keyword>
<dbReference type="InterPro" id="IPR006638">
    <property type="entry name" value="Elp3/MiaA/NifB-like_rSAM"/>
</dbReference>
<accession>A0ABV6BZ90</accession>
<evidence type="ECO:0000256" key="2">
    <source>
        <dbReference type="ARBA" id="ARBA00022723"/>
    </source>
</evidence>
<dbReference type="PANTHER" id="PTHR43288:SF2">
    <property type="entry name" value="RADICAL SAM CORE DOMAIN-CONTAINING PROTEIN"/>
    <property type="match status" value="1"/>
</dbReference>
<feature type="domain" description="Radical SAM core" evidence="5">
    <location>
        <begin position="35"/>
        <end position="258"/>
    </location>
</feature>
<dbReference type="RefSeq" id="WP_377787245.1">
    <property type="nucleotide sequence ID" value="NZ_JBHLYQ010000004.1"/>
</dbReference>
<dbReference type="Pfam" id="PF04055">
    <property type="entry name" value="Radical_SAM"/>
    <property type="match status" value="1"/>
</dbReference>
<dbReference type="SFLD" id="SFLDG01113">
    <property type="entry name" value="Uncharacterised_Radical_SAM_Su"/>
    <property type="match status" value="1"/>
</dbReference>
<reference evidence="6 7" key="1">
    <citation type="submission" date="2024-09" db="EMBL/GenBank/DDBJ databases">
        <authorList>
            <person name="Sun Q."/>
            <person name="Mori K."/>
        </authorList>
    </citation>
    <scope>NUCLEOTIDE SEQUENCE [LARGE SCALE GENOMIC DNA]</scope>
    <source>
        <strain evidence="6 7">JCM 15389</strain>
    </source>
</reference>
<dbReference type="InterPro" id="IPR013785">
    <property type="entry name" value="Aldolase_TIM"/>
</dbReference>
<keyword evidence="1" id="KW-0949">S-adenosyl-L-methionine</keyword>
<dbReference type="EMBL" id="JBHLYQ010000004">
    <property type="protein sequence ID" value="MFC0080739.1"/>
    <property type="molecule type" value="Genomic_DNA"/>
</dbReference>
<dbReference type="SFLD" id="SFLDS00029">
    <property type="entry name" value="Radical_SAM"/>
    <property type="match status" value="1"/>
</dbReference>
<organism evidence="6 7">
    <name type="scientific">Aciditerrimonas ferrireducens</name>
    <dbReference type="NCBI Taxonomy" id="667306"/>
    <lineage>
        <taxon>Bacteria</taxon>
        <taxon>Bacillati</taxon>
        <taxon>Actinomycetota</taxon>
        <taxon>Acidimicrobiia</taxon>
        <taxon>Acidimicrobiales</taxon>
        <taxon>Acidimicrobiaceae</taxon>
        <taxon>Aciditerrimonas</taxon>
    </lineage>
</organism>
<protein>
    <submittedName>
        <fullName evidence="6">Radical SAM protein</fullName>
    </submittedName>
</protein>
<dbReference type="CDD" id="cd01335">
    <property type="entry name" value="Radical_SAM"/>
    <property type="match status" value="1"/>
</dbReference>
<dbReference type="Proteomes" id="UP001589788">
    <property type="component" value="Unassembled WGS sequence"/>
</dbReference>